<proteinExistence type="predicted"/>
<feature type="transmembrane region" description="Helical" evidence="1">
    <location>
        <begin position="1511"/>
        <end position="1531"/>
    </location>
</feature>
<dbReference type="EMBL" id="KI913993">
    <property type="protein sequence ID" value="ETV93282.1"/>
    <property type="molecule type" value="Genomic_DNA"/>
</dbReference>
<sequence>MDVPGDVVRRGSQVDKGTLPVAMLPPRWRSTAAILVLPWVYLVLSSACSVVYLSLVACNLTNDYLWSDFNLTSQTFVGDAFNSAVVFGTAWDVLLSGVAVQKTYQGSVYMDTNPASPRQLVLSPQPLHRVIESLRRATTVDSLIAFTQYCWVDLNRTFEMAHTEKRQMRCHEHFRANGAVYLEPSLRNIPGGVNASKLASAIQVSVLDAVSQWPVGLQWLDDLHQFKWGSIELEVAFWQAHGVTTYVCQAQNLYQHGMQDTVTIVNAMNMVQQVKINHAEFLGRGLSQWTTAIASIGPWNDFNLCYHGGCSLVRAAPNSLNNMGYSYDVDVMMGPSRTPNIDLVRTHVGPFGSMDLFMVPLPPDLVAYFEAFQTTLFHHVRQHGVVENSSSTLFEVVRPIPWSWRGLLYTGGNPLCQFYEPRPFIQDSFGFYDVCQVQKPLESTLQLNSVLFALQAAGPSERTTVLGACNLSTSSTQRCESFVNATQTLFEGYVGPSMTARQWNAVTALNLTLVQMASIPNTSTLVWLEQPLIAKADPWSLFGWVAIYDWLTGHREVFSLQGDEGTYTMMSPRHDALPLAANALELPQQACWYVWLLTMYSTALMAMVAMLVFVARGMSSREGYVRPTDVNLFQFSRVVGSIWIGRPILVLRGLTAVMILSTASLEFTTRATLTSFERAPRSLLYTGILAGEATWTTFVLSDVLLPVVSPAVSKVVAPTSVLLTWLAFVVGDVALPVEATITIDRQCTIRVLSYDMACETGAVSVGKFHRFLVSLVFQCGGCVVLYVLSGLWLSRRQSTKIQVLASTPPSVNSIPNLILPAVAVVHLENATTHATSATWELDGVGCVMAGMLPLGTHLFDVKLWLFYHPSAFHRGVYTFAPTTFQVPPLQATTMASLRRPFGTNDVEATSRFARLRLRSFVGFTYVIVTVMGSLSYLTLSKNSFSNDFLWSSFNATGTLMFMSNWYNVHLQYVAGSGPMPFTLTSPTHGDPINTYNTTDTTLSVPPLYASALQHHVGANLASVVQGLRRMDGCAVPWIFSPYCYVDFERSWEMAVTAARQLRCQQNDVDNGAVYMAAVLRNANWNDLTRCWGAALETGLFAYLRTFDAGQRWIATVQRNAASVGGEVQVWHDHGIEHYLPQWQNFKALGAVESFSVQNAVGILYPLTLKHMNGSFQLGVETTFKMYWGLACDLWAVASNTSGVGGLSLIRQSSAFAYANMSLRSVYLGNASLHVLGRGFVAIESMFGPFGSIDMKRIPVPDQLRTAVQATMGILRKVLTTSVAAQQDYAAAPQRTGYDALPTAWDDVVIVAGNILCDVVVAQPFDSMYSMFTMEGACPYQTVDRIYTQPYTTLAAWAMQMPPNATTANDVTAVCSREVVSRRQCLDMLNHTCTFLQSHLTSEQRTTIHGLASAAQPVVGTVQLSQFVQGIDGAIHVATTTIMNATDRDYQFYGWLYLLDWVQGTREVVAFQGDAMPPSRPTVLLSGYTPQIRGHVNAMEIPANASFYIRCLVQYVSFVLCCVACAVCMVIVSSRGNIEGYNMLLFNRVAGVVWVGRPLALLRGLAAIALLSTSNLIVDRAVGCASIFAEPPEFWGMTFMAAGELTWLVYIINDTLSIVTTSYTAQYASKSSMLAWVVSGIWTFVQPTTHTVTLDRVCEVIVVDLQVVCHAGVVQVGSYIRFMSLIAVACGATIVCYAVERVVRPSVDTGITPSLYLYSAANHLFHRADWIHANVYYLDRASAVIAGIVAVEHQHCIYMLDIKMWRIYSVDVATVRKRQRDEHMHPTALHAIPLFE</sequence>
<gene>
    <name evidence="2" type="ORF">H310_12710</name>
</gene>
<feature type="transmembrane region" description="Helical" evidence="1">
    <location>
        <begin position="1623"/>
        <end position="1644"/>
    </location>
</feature>
<reference evidence="2" key="1">
    <citation type="submission" date="2013-12" db="EMBL/GenBank/DDBJ databases">
        <title>The Genome Sequence of Aphanomyces invadans NJM9701.</title>
        <authorList>
            <consortium name="The Broad Institute Genomics Platform"/>
            <person name="Russ C."/>
            <person name="Tyler B."/>
            <person name="van West P."/>
            <person name="Dieguez-Uribeondo J."/>
            <person name="Young S.K."/>
            <person name="Zeng Q."/>
            <person name="Gargeya S."/>
            <person name="Fitzgerald M."/>
            <person name="Abouelleil A."/>
            <person name="Alvarado L."/>
            <person name="Chapman S.B."/>
            <person name="Gainer-Dewar J."/>
            <person name="Goldberg J."/>
            <person name="Griggs A."/>
            <person name="Gujja S."/>
            <person name="Hansen M."/>
            <person name="Howarth C."/>
            <person name="Imamovic A."/>
            <person name="Ireland A."/>
            <person name="Larimer J."/>
            <person name="McCowan C."/>
            <person name="Murphy C."/>
            <person name="Pearson M."/>
            <person name="Poon T.W."/>
            <person name="Priest M."/>
            <person name="Roberts A."/>
            <person name="Saif S."/>
            <person name="Shea T."/>
            <person name="Sykes S."/>
            <person name="Wortman J."/>
            <person name="Nusbaum C."/>
            <person name="Birren B."/>
        </authorList>
    </citation>
    <scope>NUCLEOTIDE SEQUENCE [LARGE SCALE GENOMIC DNA]</scope>
    <source>
        <strain evidence="2">NJM9701</strain>
    </source>
</reference>
<dbReference type="VEuPathDB" id="FungiDB:H310_12710"/>
<feature type="transmembrane region" description="Helical" evidence="1">
    <location>
        <begin position="1678"/>
        <end position="1698"/>
    </location>
</feature>
<dbReference type="GeneID" id="20089760"/>
<dbReference type="RefSeq" id="XP_008878117.1">
    <property type="nucleotide sequence ID" value="XM_008879895.1"/>
</dbReference>
<feature type="transmembrane region" description="Helical" evidence="1">
    <location>
        <begin position="715"/>
        <end position="735"/>
    </location>
</feature>
<keyword evidence="1" id="KW-0472">Membrane</keyword>
<feature type="transmembrane region" description="Helical" evidence="1">
    <location>
        <begin position="771"/>
        <end position="793"/>
    </location>
</feature>
<dbReference type="eggNOG" id="ENOG502SD6V">
    <property type="taxonomic scope" value="Eukaryota"/>
</dbReference>
<evidence type="ECO:0000313" key="2">
    <source>
        <dbReference type="EMBL" id="ETV93282.1"/>
    </source>
</evidence>
<accession>A0A024TIV2</accession>
<feature type="transmembrane region" description="Helical" evidence="1">
    <location>
        <begin position="920"/>
        <end position="939"/>
    </location>
</feature>
<feature type="transmembrane region" description="Helical" evidence="1">
    <location>
        <begin position="592"/>
        <end position="614"/>
    </location>
</feature>
<keyword evidence="1" id="KW-0812">Transmembrane</keyword>
<dbReference type="OrthoDB" id="77710at2759"/>
<feature type="transmembrane region" description="Helical" evidence="1">
    <location>
        <begin position="32"/>
        <end position="55"/>
    </location>
</feature>
<feature type="transmembrane region" description="Helical" evidence="1">
    <location>
        <begin position="1593"/>
        <end position="1611"/>
    </location>
</feature>
<keyword evidence="1" id="KW-1133">Transmembrane helix</keyword>
<protein>
    <submittedName>
        <fullName evidence="2">Uncharacterized protein</fullName>
    </submittedName>
</protein>
<feature type="transmembrane region" description="Helical" evidence="1">
    <location>
        <begin position="1551"/>
        <end position="1573"/>
    </location>
</feature>
<organism evidence="2">
    <name type="scientific">Aphanomyces invadans</name>
    <dbReference type="NCBI Taxonomy" id="157072"/>
    <lineage>
        <taxon>Eukaryota</taxon>
        <taxon>Sar</taxon>
        <taxon>Stramenopiles</taxon>
        <taxon>Oomycota</taxon>
        <taxon>Saprolegniomycetes</taxon>
        <taxon>Saprolegniales</taxon>
        <taxon>Verrucalvaceae</taxon>
        <taxon>Aphanomyces</taxon>
    </lineage>
</organism>
<evidence type="ECO:0000256" key="1">
    <source>
        <dbReference type="SAM" id="Phobius"/>
    </source>
</evidence>
<name>A0A024TIV2_9STRA</name>